<evidence type="ECO:0000259" key="3">
    <source>
        <dbReference type="Pfam" id="PF16201"/>
    </source>
</evidence>
<feature type="region of interest" description="Disordered" evidence="1">
    <location>
        <begin position="491"/>
        <end position="521"/>
    </location>
</feature>
<sequence length="2607" mass="293160">MEEDDNEINKEDIVIDEEECFVPMVDIDENEQDIVDEVEVEETAKVVVKTNYEAKLRELLRNLYSLEFKIHSDASKEFIKLLRSDSGGDLLNQYVQASPLCSELLEAWKLRQGKPEVAHVLLLISAILGHPDGKYKRSDIGRINLSRRLDKLASTIIESKMEDIYSELNSKEARRQNAALSVMAAVVRRGIEIGNPRLLRWVLQLRDMYFGVLRGLGSDDDETVIYVLSTLRDRVLSPDSLIPPGLRSVLFGSVTLDQLISISGNPIEGSAAKIAHEVLVMVCTDPCNGLMPDLKANTNPLKGNLRRILELMKKLSAAEIGYHRDLLLAIVQGRPLFGSAYMDEFPYLLEPRASSSWFSGISLATDLVSSTRTSFTSDNSPSLDSSEMQCLLKCIIPRAFSRIVINRGLLHSDVGVRHGSMRLLLEALKSLDILLGAIDSMSSSNNLLAQKWMSLKQKVQDEARALLPDSQVLFKLLSSLNLGDIKNRDVGMKRSRKSEESPEIHLNEVPETDSGASKEKGNTRGTFLMEELEKEEDRVKVIAEIWGLPNSNIVGNKLKDVEQYFHSKLLDALTLYLRTMPTVLEKSFDFFKVLPSNPFTLSISQQQSLLSLLIEYIGWSPLNRTSTVKPPNMMYKHLHPLLDLLMYSPVKDIQDQAYILTQAAMLSTGLFDRNCLEIDAWLAFLPGYRRDKSSMGSAAVEVFQDWSKVVVSFLCDAVSTMGNNLYKYMDHLRCLTSNLKDFAEVSPDFSPLFICTLEKGIRLLDSDSGSFKLSEKSMISMYVSNTLSYILQTQVDGRLLSSLINLILNERFGTSAVCDNSATSFCEWRPLKNLLLFSRSISYQNDDSREFIHEREPLKNPLLLSGIASYQEAGGSMCSTRKDPSATCRSFAKTLGKTKKIIKSVCGGSLAGVAIAFCSSLVCASADEILENFPSVITVSAQVLGSHLPFLSTIFFHGENLLARVVSLWPDIFCSSLELVVVKGSTSYTKDDTLIRTTNSSLEELTSYTKDDTLIRTTNSSLEELISSRDFDSKESAAVAFASYLKQESFHVLFPAIMGISSRRLLDSTKLIDFLQAKLSDCPKDSLVASLRLLLFWAHQIQSSYRVEPVGELEQLSRVCFILIKHIFGLVAKPDTTCTQEIAEIIFHHPALIVSLSDPLWCNKDVTMGNLAGSSGDILSSSNVNIHPISHDLLQLLSTAADQMLSEAETTFNRQLVRYFKTLVHWVVLMFRKKFKVAVEHKNLINLLQSYHVFCALIRIIPPFMLLELGHYIFECCDSICLESVKESAFSIGCYISESAFDLLSSYLHEQNTKTVRFSLFWEVEGKSFDLALIEKVYYRVLHFATCFKIECADLCLLKAVNIVYRQRFMPPQTALLPSSMAISRVIMSSPISLLAHCMHETTATKAKLLFLLTEISALHLTLFGKMFSYIMYGDLPLKENATGEDSIHVCSDEQLMMLLPVALSYLKMNSVRFGVQCLKHLRSIPSIYSRILLDGFLDWNSYTSGNIFQEECGDLLLSSTEELLNFFSRSLLGKAICMLQYYFSLNVEALKMKKRIKLFESICPLSGLLDDILDSNVNDINICSTRQLLNTINRIIAKISLCRMLLFPKEKLVQPLLTEADGHPEDISPEVVHDREESPMLSFINILVSSLHVIVKRFPVATDDSVQLKSTDSSHLFRYLETFILRNIFELSVEMRDNLIQMNNITFVERFARSSLLHRFEDPATLRVLRGVLISQCEGKFSSSLIFELLLSHSKFVSSILWSDSTSDSSGLLNTGTLLRPMSSILRSPILSGSDQNGADKHSVLEKTLLYKHKLEVIKLLRVLYHLKVSQDCVASREDAGMNSKELLSLLLSCYGATVNEIDLEIFDLMHEIVSMEVSESVNIAEMDYLWGRSALKLREQSVENILVSNNMMDCEAIEGWRRRQFRENLALDSKICAATILNFPFDRIASNRPLSLKTLQLDDRTDMLQKSSASSVRLQRYDPAFIMQLSIHCLSMGYLEPLEFAGLGLPAIAFMSISSPDEGLRKVGYEALGRFKIALENCRNRKDVLRLRLLLTYLQNGIMEPWQRIPSITAIFAAEVSFILLDPSHSHYLTISKLLMRSPSVNLKCVPLFNTMFWSISVNFKMDRLWILRLVHAGLNFNDDAHISIRKCLLETLLSFYASSLSDYQSKLLILQIVRKSSHLPVLVRYLVQECNLISWLSSVLSSCSKKLSNDEKSPVLTHIALLLEVVNDVISMRSIIEWLKVGALEQLSEFSSEALKLFIGGSKLIKQNIVLATSILQILLWTLRISQDRDLDQPHFTISNDGLFQLYKDIDCGFDKTRAATIAELVLRAILMNAPPAVISHTDSVELARMIIWAVSTALKSNTSTVILGEKECDDSIMSRLLRWITASIIRGSISRKSNKIKPLSSPERSNARTLQCLLELVKQVNGEGEHVNETKSETECNTNKALAATILYLQQNLGMNCKALLPSVICALCMLCFSNTYGISGSVSLDSDQIAFVALMCSKIRCPAEANPAWRWYFYQPWKDPSSESTETQMKEKDCSSELTESQFEEHHACEALLVIFSNALTGRSSDSRFLSHQDLYECGVFTWEKNTFVAHASS</sequence>
<dbReference type="InterPro" id="IPR039844">
    <property type="entry name" value="URB1"/>
</dbReference>
<evidence type="ECO:0000313" key="5">
    <source>
        <dbReference type="Proteomes" id="UP000631114"/>
    </source>
</evidence>
<feature type="compositionally biased region" description="Basic and acidic residues" evidence="1">
    <location>
        <begin position="491"/>
        <end position="508"/>
    </location>
</feature>
<organism evidence="4 5">
    <name type="scientific">Coptis chinensis</name>
    <dbReference type="NCBI Taxonomy" id="261450"/>
    <lineage>
        <taxon>Eukaryota</taxon>
        <taxon>Viridiplantae</taxon>
        <taxon>Streptophyta</taxon>
        <taxon>Embryophyta</taxon>
        <taxon>Tracheophyta</taxon>
        <taxon>Spermatophyta</taxon>
        <taxon>Magnoliopsida</taxon>
        <taxon>Ranunculales</taxon>
        <taxon>Ranunculaceae</taxon>
        <taxon>Coptidoideae</taxon>
        <taxon>Coptis</taxon>
    </lineage>
</organism>
<proteinExistence type="predicted"/>
<dbReference type="Proteomes" id="UP000631114">
    <property type="component" value="Unassembled WGS sequence"/>
</dbReference>
<dbReference type="PANTHER" id="PTHR13500:SF0">
    <property type="entry name" value="NUCLEOLAR PRE-RIBOSOMAL-ASSOCIATED PROTEIN 1"/>
    <property type="match status" value="1"/>
</dbReference>
<comment type="caution">
    <text evidence="4">The sequence shown here is derived from an EMBL/GenBank/DDBJ whole genome shotgun (WGS) entry which is preliminary data.</text>
</comment>
<dbReference type="GO" id="GO:0000463">
    <property type="term" value="P:maturation of LSU-rRNA from tricistronic rRNA transcript (SSU-rRNA, 5.8S rRNA, LSU-rRNA)"/>
    <property type="evidence" value="ECO:0007669"/>
    <property type="project" value="TreeGrafter"/>
</dbReference>
<evidence type="ECO:0000313" key="4">
    <source>
        <dbReference type="EMBL" id="KAF9589226.1"/>
    </source>
</evidence>
<reference evidence="4 5" key="1">
    <citation type="submission" date="2020-10" db="EMBL/GenBank/DDBJ databases">
        <title>The Coptis chinensis genome and diversification of protoberbering-type alkaloids.</title>
        <authorList>
            <person name="Wang B."/>
            <person name="Shu S."/>
            <person name="Song C."/>
            <person name="Liu Y."/>
        </authorList>
    </citation>
    <scope>NUCLEOTIDE SEQUENCE [LARGE SCALE GENOMIC DNA]</scope>
    <source>
        <strain evidence="4">HL-2020</strain>
        <tissue evidence="4">Leaf</tissue>
    </source>
</reference>
<name>A0A835LJ42_9MAGN</name>
<dbReference type="InterPro" id="IPR021714">
    <property type="entry name" value="URB1_N"/>
</dbReference>
<dbReference type="OrthoDB" id="72892at2759"/>
<dbReference type="InterPro" id="IPR032436">
    <property type="entry name" value="URB1_C"/>
</dbReference>
<feature type="domain" description="URB1 C-terminal" evidence="3">
    <location>
        <begin position="2013"/>
        <end position="2202"/>
    </location>
</feature>
<accession>A0A835LJ42</accession>
<dbReference type="Pfam" id="PF11707">
    <property type="entry name" value="Npa1"/>
    <property type="match status" value="1"/>
</dbReference>
<dbReference type="GO" id="GO:0005730">
    <property type="term" value="C:nucleolus"/>
    <property type="evidence" value="ECO:0007669"/>
    <property type="project" value="TreeGrafter"/>
</dbReference>
<keyword evidence="5" id="KW-1185">Reference proteome</keyword>
<protein>
    <recommendedName>
        <fullName evidence="6">Nucleolar pre-ribosomal-associated protein 1</fullName>
    </recommendedName>
</protein>
<evidence type="ECO:0000256" key="1">
    <source>
        <dbReference type="SAM" id="MobiDB-lite"/>
    </source>
</evidence>
<dbReference type="EMBL" id="JADFTS010000009">
    <property type="protein sequence ID" value="KAF9589226.1"/>
    <property type="molecule type" value="Genomic_DNA"/>
</dbReference>
<dbReference type="Pfam" id="PF16201">
    <property type="entry name" value="NopRA1"/>
    <property type="match status" value="1"/>
</dbReference>
<evidence type="ECO:0000259" key="2">
    <source>
        <dbReference type="Pfam" id="PF11707"/>
    </source>
</evidence>
<dbReference type="PANTHER" id="PTHR13500">
    <property type="entry name" value="NUCLEOLAR PRERIBOSOMAL-ASSOCIATED PROTEIN 1"/>
    <property type="match status" value="1"/>
</dbReference>
<feature type="domain" description="URB1 N-terminal" evidence="2">
    <location>
        <begin position="193"/>
        <end position="359"/>
    </location>
</feature>
<gene>
    <name evidence="4" type="ORF">IFM89_020664</name>
</gene>
<evidence type="ECO:0008006" key="6">
    <source>
        <dbReference type="Google" id="ProtNLM"/>
    </source>
</evidence>
<dbReference type="GO" id="GO:0000466">
    <property type="term" value="P:maturation of 5.8S rRNA from tricistronic rRNA transcript (SSU-rRNA, 5.8S rRNA, LSU-rRNA)"/>
    <property type="evidence" value="ECO:0007669"/>
    <property type="project" value="TreeGrafter"/>
</dbReference>